<reference evidence="1 2" key="1">
    <citation type="submission" date="2016-07" db="EMBL/GenBank/DDBJ databases">
        <title>Pervasive Adenine N6-methylation of Active Genes in Fungi.</title>
        <authorList>
            <consortium name="DOE Joint Genome Institute"/>
            <person name="Mondo S.J."/>
            <person name="Dannebaum R.O."/>
            <person name="Kuo R.C."/>
            <person name="Labutti K."/>
            <person name="Haridas S."/>
            <person name="Kuo A."/>
            <person name="Salamov A."/>
            <person name="Ahrendt S.R."/>
            <person name="Lipzen A."/>
            <person name="Sullivan W."/>
            <person name="Andreopoulos W.B."/>
            <person name="Clum A."/>
            <person name="Lindquist E."/>
            <person name="Daum C."/>
            <person name="Ramamoorthy G.K."/>
            <person name="Gryganskyi A."/>
            <person name="Culley D."/>
            <person name="Magnuson J.K."/>
            <person name="James T.Y."/>
            <person name="O'Malley M.A."/>
            <person name="Stajich J.E."/>
            <person name="Spatafora J.W."/>
            <person name="Visel A."/>
            <person name="Grigoriev I.V."/>
        </authorList>
    </citation>
    <scope>NUCLEOTIDE SEQUENCE [LARGE SCALE GENOMIC DNA]</scope>
    <source>
        <strain evidence="1 2">PL171</strain>
    </source>
</reference>
<sequence>MGDGGAAMGCDKDGRKNAWAAALDAGKLVGWDAGKWGSKARRKCRCCVCSARARTWYVPVLAMCWCGAGACARAAVRGETGSEMSSCDSRFSVFWASVAMGSYRGTLGSRCNSFALNLVFLRLPNPPVKLPRLAFTARTLLLRLAATPCTESPSGNACA</sequence>
<dbReference type="EMBL" id="MCFL01000028">
    <property type="protein sequence ID" value="ORZ34489.1"/>
    <property type="molecule type" value="Genomic_DNA"/>
</dbReference>
<comment type="caution">
    <text evidence="1">The sequence shown here is derived from an EMBL/GenBank/DDBJ whole genome shotgun (WGS) entry which is preliminary data.</text>
</comment>
<proteinExistence type="predicted"/>
<dbReference type="Proteomes" id="UP000193411">
    <property type="component" value="Unassembled WGS sequence"/>
</dbReference>
<evidence type="ECO:0000313" key="1">
    <source>
        <dbReference type="EMBL" id="ORZ34489.1"/>
    </source>
</evidence>
<protein>
    <submittedName>
        <fullName evidence="1">Uncharacterized protein</fullName>
    </submittedName>
</protein>
<keyword evidence="2" id="KW-1185">Reference proteome</keyword>
<gene>
    <name evidence="1" type="ORF">BCR44DRAFT_1436305</name>
</gene>
<dbReference type="AlphaFoldDB" id="A0A1Y2HIX8"/>
<accession>A0A1Y2HIX8</accession>
<evidence type="ECO:0000313" key="2">
    <source>
        <dbReference type="Proteomes" id="UP000193411"/>
    </source>
</evidence>
<name>A0A1Y2HIX8_9FUNG</name>
<organism evidence="1 2">
    <name type="scientific">Catenaria anguillulae PL171</name>
    <dbReference type="NCBI Taxonomy" id="765915"/>
    <lineage>
        <taxon>Eukaryota</taxon>
        <taxon>Fungi</taxon>
        <taxon>Fungi incertae sedis</taxon>
        <taxon>Blastocladiomycota</taxon>
        <taxon>Blastocladiomycetes</taxon>
        <taxon>Blastocladiales</taxon>
        <taxon>Catenariaceae</taxon>
        <taxon>Catenaria</taxon>
    </lineage>
</organism>